<sequence length="88" mass="9854">RALLLALQAWLTRRGLGPEPGESPAAHLRRIAPRAGPAGPALEESARHLERLVYAPVGSAERRERQRRLARRVAEVRRRLERRSAPAP</sequence>
<dbReference type="EMBL" id="PNRE01000067">
    <property type="protein sequence ID" value="PMR68391.1"/>
    <property type="molecule type" value="Genomic_DNA"/>
</dbReference>
<gene>
    <name evidence="3" type="ORF">C1H66_15195</name>
</gene>
<keyword evidence="4" id="KW-1185">Reference proteome</keyword>
<accession>A0A2N7TJM0</accession>
<dbReference type="InterPro" id="IPR025403">
    <property type="entry name" value="TgpA-like_C"/>
</dbReference>
<evidence type="ECO:0000259" key="2">
    <source>
        <dbReference type="Pfam" id="PF13559"/>
    </source>
</evidence>
<proteinExistence type="predicted"/>
<evidence type="ECO:0000313" key="4">
    <source>
        <dbReference type="Proteomes" id="UP000235346"/>
    </source>
</evidence>
<comment type="caution">
    <text evidence="3">The sequence shown here is derived from an EMBL/GenBank/DDBJ whole genome shotgun (WGS) entry which is preliminary data.</text>
</comment>
<feature type="domain" description="Protein-glutamine gamma-glutamyltransferase-like C-terminal" evidence="2">
    <location>
        <begin position="4"/>
        <end position="69"/>
    </location>
</feature>
<feature type="non-terminal residue" evidence="3">
    <location>
        <position position="1"/>
    </location>
</feature>
<dbReference type="Proteomes" id="UP000235346">
    <property type="component" value="Unassembled WGS sequence"/>
</dbReference>
<name>A0A2N7TJM0_9GAMM</name>
<protein>
    <recommendedName>
        <fullName evidence="2">Protein-glutamine gamma-glutamyltransferase-like C-terminal domain-containing protein</fullName>
    </recommendedName>
</protein>
<dbReference type="AlphaFoldDB" id="A0A2N7TJM0"/>
<feature type="region of interest" description="Disordered" evidence="1">
    <location>
        <begin position="14"/>
        <end position="43"/>
    </location>
</feature>
<dbReference type="Pfam" id="PF13559">
    <property type="entry name" value="DUF4129"/>
    <property type="match status" value="1"/>
</dbReference>
<evidence type="ECO:0000256" key="1">
    <source>
        <dbReference type="SAM" id="MobiDB-lite"/>
    </source>
</evidence>
<organism evidence="3 4">
    <name type="scientific">Halomonas heilongjiangensis</name>
    <dbReference type="NCBI Taxonomy" id="1387883"/>
    <lineage>
        <taxon>Bacteria</taxon>
        <taxon>Pseudomonadati</taxon>
        <taxon>Pseudomonadota</taxon>
        <taxon>Gammaproteobacteria</taxon>
        <taxon>Oceanospirillales</taxon>
        <taxon>Halomonadaceae</taxon>
        <taxon>Halomonas</taxon>
    </lineage>
</organism>
<dbReference type="RefSeq" id="WP_205738675.1">
    <property type="nucleotide sequence ID" value="NZ_PNRE01000067.1"/>
</dbReference>
<evidence type="ECO:0000313" key="3">
    <source>
        <dbReference type="EMBL" id="PMR68391.1"/>
    </source>
</evidence>
<reference evidence="3 4" key="1">
    <citation type="submission" date="2018-01" db="EMBL/GenBank/DDBJ databases">
        <title>Halomonas endophytica sp. nov., isolated from storage liquid in the stems of Populus euphratica.</title>
        <authorList>
            <person name="Chen C."/>
        </authorList>
    </citation>
    <scope>NUCLEOTIDE SEQUENCE [LARGE SCALE GENOMIC DNA]</scope>
    <source>
        <strain evidence="3 4">DSM 26881</strain>
    </source>
</reference>